<dbReference type="InterPro" id="IPR050779">
    <property type="entry name" value="Transglutaminase"/>
</dbReference>
<accession>A0ABN9CB38</accession>
<feature type="compositionally biased region" description="Low complexity" evidence="1">
    <location>
        <begin position="234"/>
        <end position="245"/>
    </location>
</feature>
<evidence type="ECO:0000313" key="3">
    <source>
        <dbReference type="EMBL" id="CAI9556382.1"/>
    </source>
</evidence>
<dbReference type="EMBL" id="CATNWA010008516">
    <property type="protein sequence ID" value="CAI9556382.1"/>
    <property type="molecule type" value="Genomic_DNA"/>
</dbReference>
<dbReference type="InterPro" id="IPR036238">
    <property type="entry name" value="Transglutaminase_C_sf"/>
</dbReference>
<feature type="domain" description="Transglutaminase C-terminal" evidence="2">
    <location>
        <begin position="129"/>
        <end position="226"/>
    </location>
</feature>
<organism evidence="3 4">
    <name type="scientific">Staurois parvus</name>
    <dbReference type="NCBI Taxonomy" id="386267"/>
    <lineage>
        <taxon>Eukaryota</taxon>
        <taxon>Metazoa</taxon>
        <taxon>Chordata</taxon>
        <taxon>Craniata</taxon>
        <taxon>Vertebrata</taxon>
        <taxon>Euteleostomi</taxon>
        <taxon>Amphibia</taxon>
        <taxon>Batrachia</taxon>
        <taxon>Anura</taxon>
        <taxon>Neobatrachia</taxon>
        <taxon>Ranoidea</taxon>
        <taxon>Ranidae</taxon>
        <taxon>Staurois</taxon>
    </lineage>
</organism>
<dbReference type="Proteomes" id="UP001162483">
    <property type="component" value="Unassembled WGS sequence"/>
</dbReference>
<gene>
    <name evidence="3" type="ORF">SPARVUS_LOCUS4538550</name>
</gene>
<proteinExistence type="predicted"/>
<evidence type="ECO:0000256" key="1">
    <source>
        <dbReference type="SAM" id="MobiDB-lite"/>
    </source>
</evidence>
<protein>
    <recommendedName>
        <fullName evidence="2">Transglutaminase C-terminal domain-containing protein</fullName>
    </recommendedName>
</protein>
<dbReference type="PANTHER" id="PTHR11590:SF81">
    <property type="entry name" value="PROTEIN-GLUTAMINE GAMMA-GLUTAMYLTRANSFERASE K-LIKE ISOFORM X4"/>
    <property type="match status" value="1"/>
</dbReference>
<comment type="caution">
    <text evidence="3">The sequence shown here is derived from an EMBL/GenBank/DDBJ whole genome shotgun (WGS) entry which is preliminary data.</text>
</comment>
<keyword evidence="4" id="KW-1185">Reference proteome</keyword>
<evidence type="ECO:0000313" key="4">
    <source>
        <dbReference type="Proteomes" id="UP001162483"/>
    </source>
</evidence>
<dbReference type="InterPro" id="IPR008958">
    <property type="entry name" value="Transglutaminase_C"/>
</dbReference>
<sequence>MAEMITQTSPCIEAEISGHVKVVGVQAIGKDVTVKLLIRNLTTKCKVITADIKVCSILYTKKEINELHKETRKIRLRGCEEKEEPLTITYAQYDGLLTADNTIEVTVVYSYEPVEGTLIIQTNVVLDNPKFEIKVKGPIQMNKPAKAVVVFTNPLNQVVSDIVVTAEGSGLLHDPITVKGGSVKPNETIKIPLTIMPYKAGQRHLLVDVTTNKFQNAKGYTEVEVQKPVEKNSTSESASAAAPSV</sequence>
<dbReference type="SUPFAM" id="SSF49309">
    <property type="entry name" value="Transglutaminase, two C-terminal domains"/>
    <property type="match status" value="2"/>
</dbReference>
<dbReference type="Gene3D" id="2.60.40.10">
    <property type="entry name" value="Immunoglobulins"/>
    <property type="match status" value="2"/>
</dbReference>
<dbReference type="Pfam" id="PF00927">
    <property type="entry name" value="Transglut_C"/>
    <property type="match status" value="2"/>
</dbReference>
<feature type="domain" description="Transglutaminase C-terminal" evidence="2">
    <location>
        <begin position="18"/>
        <end position="106"/>
    </location>
</feature>
<dbReference type="InterPro" id="IPR013783">
    <property type="entry name" value="Ig-like_fold"/>
</dbReference>
<feature type="region of interest" description="Disordered" evidence="1">
    <location>
        <begin position="225"/>
        <end position="245"/>
    </location>
</feature>
<evidence type="ECO:0000259" key="2">
    <source>
        <dbReference type="Pfam" id="PF00927"/>
    </source>
</evidence>
<reference evidence="3" key="1">
    <citation type="submission" date="2023-05" db="EMBL/GenBank/DDBJ databases">
        <authorList>
            <person name="Stuckert A."/>
        </authorList>
    </citation>
    <scope>NUCLEOTIDE SEQUENCE</scope>
</reference>
<name>A0ABN9CB38_9NEOB</name>
<dbReference type="PANTHER" id="PTHR11590">
    <property type="entry name" value="PROTEIN-GLUTAMINE GAMMA-GLUTAMYLTRANSFERASE"/>
    <property type="match status" value="1"/>
</dbReference>